<dbReference type="PROSITE" id="PS50222">
    <property type="entry name" value="EF_HAND_2"/>
    <property type="match status" value="2"/>
</dbReference>
<dbReference type="PANTHER" id="PTHR10891">
    <property type="entry name" value="EF-HAND CALCIUM-BINDING DOMAIN CONTAINING PROTEIN"/>
    <property type="match status" value="1"/>
</dbReference>
<keyword evidence="2" id="KW-0677">Repeat</keyword>
<name>A0A3S3NP31_9MAGN</name>
<keyword evidence="6" id="KW-1185">Reference proteome</keyword>
<keyword evidence="1" id="KW-0479">Metal-binding</keyword>
<reference evidence="5 6" key="1">
    <citation type="journal article" date="2019" name="Nat. Plants">
        <title>Stout camphor tree genome fills gaps in understanding of flowering plant genome evolution.</title>
        <authorList>
            <person name="Chaw S.M."/>
            <person name="Liu Y.C."/>
            <person name="Wu Y.W."/>
            <person name="Wang H.Y."/>
            <person name="Lin C.I."/>
            <person name="Wu C.S."/>
            <person name="Ke H.M."/>
            <person name="Chang L.Y."/>
            <person name="Hsu C.Y."/>
            <person name="Yang H.T."/>
            <person name="Sudianto E."/>
            <person name="Hsu M.H."/>
            <person name="Wu K.P."/>
            <person name="Wang L.N."/>
            <person name="Leebens-Mack J.H."/>
            <person name="Tsai I.J."/>
        </authorList>
    </citation>
    <scope>NUCLEOTIDE SEQUENCE [LARGE SCALE GENOMIC DNA]</scope>
    <source>
        <strain evidence="6">cv. Chaw 1501</strain>
        <tissue evidence="5">Young leaves</tissue>
    </source>
</reference>
<dbReference type="FunFam" id="1.10.238.10:FF:000003">
    <property type="entry name" value="Calmodulin A"/>
    <property type="match status" value="1"/>
</dbReference>
<sequence>MIDIVCICYKFVGDLLHSVMAPQKGLPQLTKTELHHATQLDDLAAKALTAVFGMDAEGRIKKEKARCVVEKLGLIGGNEEGVGFELLGGSEDELRADEIVGATEDGLQQAELMRQAFMVFDKDGDGFIEANEVKRVLECLGLAKGWEMGEFERMVEVVDLNFDGKVDFDEFVLMMS</sequence>
<feature type="domain" description="EF-hand" evidence="4">
    <location>
        <begin position="108"/>
        <end position="143"/>
    </location>
</feature>
<dbReference type="AlphaFoldDB" id="A0A3S3NP31"/>
<dbReference type="GO" id="GO:0005509">
    <property type="term" value="F:calcium ion binding"/>
    <property type="evidence" value="ECO:0007669"/>
    <property type="project" value="InterPro"/>
</dbReference>
<keyword evidence="3" id="KW-0106">Calcium</keyword>
<dbReference type="InterPro" id="IPR018247">
    <property type="entry name" value="EF_Hand_1_Ca_BS"/>
</dbReference>
<dbReference type="Pfam" id="PF13499">
    <property type="entry name" value="EF-hand_7"/>
    <property type="match status" value="1"/>
</dbReference>
<comment type="caution">
    <text evidence="5">The sequence shown here is derived from an EMBL/GenBank/DDBJ whole genome shotgun (WGS) entry which is preliminary data.</text>
</comment>
<protein>
    <submittedName>
        <fullName evidence="5">Calmodulin-like protein 3</fullName>
    </submittedName>
</protein>
<dbReference type="CDD" id="cd00051">
    <property type="entry name" value="EFh"/>
    <property type="match status" value="1"/>
</dbReference>
<dbReference type="STRING" id="337451.A0A3S3NP31"/>
<dbReference type="Gene3D" id="1.10.238.10">
    <property type="entry name" value="EF-hand"/>
    <property type="match status" value="1"/>
</dbReference>
<dbReference type="PROSITE" id="PS00018">
    <property type="entry name" value="EF_HAND_1"/>
    <property type="match status" value="1"/>
</dbReference>
<feature type="domain" description="EF-hand" evidence="4">
    <location>
        <begin position="146"/>
        <end position="176"/>
    </location>
</feature>
<dbReference type="OrthoDB" id="26525at2759"/>
<dbReference type="InterPro" id="IPR002048">
    <property type="entry name" value="EF_hand_dom"/>
</dbReference>
<dbReference type="InterPro" id="IPR011992">
    <property type="entry name" value="EF-hand-dom_pair"/>
</dbReference>
<dbReference type="SUPFAM" id="SSF47473">
    <property type="entry name" value="EF-hand"/>
    <property type="match status" value="1"/>
</dbReference>
<accession>A0A3S3NP31</accession>
<evidence type="ECO:0000256" key="3">
    <source>
        <dbReference type="ARBA" id="ARBA00022837"/>
    </source>
</evidence>
<proteinExistence type="predicted"/>
<dbReference type="SMART" id="SM00054">
    <property type="entry name" value="EFh"/>
    <property type="match status" value="2"/>
</dbReference>
<evidence type="ECO:0000313" key="5">
    <source>
        <dbReference type="EMBL" id="RWR91529.1"/>
    </source>
</evidence>
<dbReference type="InterPro" id="IPR039647">
    <property type="entry name" value="EF_hand_pair_protein_CML-like"/>
</dbReference>
<evidence type="ECO:0000313" key="6">
    <source>
        <dbReference type="Proteomes" id="UP000283530"/>
    </source>
</evidence>
<dbReference type="EMBL" id="QPKB01000008">
    <property type="protein sequence ID" value="RWR91529.1"/>
    <property type="molecule type" value="Genomic_DNA"/>
</dbReference>
<evidence type="ECO:0000256" key="1">
    <source>
        <dbReference type="ARBA" id="ARBA00022723"/>
    </source>
</evidence>
<evidence type="ECO:0000259" key="4">
    <source>
        <dbReference type="PROSITE" id="PS50222"/>
    </source>
</evidence>
<organism evidence="5 6">
    <name type="scientific">Cinnamomum micranthum f. kanehirae</name>
    <dbReference type="NCBI Taxonomy" id="337451"/>
    <lineage>
        <taxon>Eukaryota</taxon>
        <taxon>Viridiplantae</taxon>
        <taxon>Streptophyta</taxon>
        <taxon>Embryophyta</taxon>
        <taxon>Tracheophyta</taxon>
        <taxon>Spermatophyta</taxon>
        <taxon>Magnoliopsida</taxon>
        <taxon>Magnoliidae</taxon>
        <taxon>Laurales</taxon>
        <taxon>Lauraceae</taxon>
        <taxon>Cinnamomum</taxon>
    </lineage>
</organism>
<evidence type="ECO:0000256" key="2">
    <source>
        <dbReference type="ARBA" id="ARBA00022737"/>
    </source>
</evidence>
<dbReference type="Proteomes" id="UP000283530">
    <property type="component" value="Unassembled WGS sequence"/>
</dbReference>
<gene>
    <name evidence="5" type="ORF">CKAN_02068800</name>
</gene>